<keyword evidence="3" id="KW-1185">Reference proteome</keyword>
<name>A0A941IIM1_9ACTN</name>
<feature type="transmembrane region" description="Helical" evidence="1">
    <location>
        <begin position="6"/>
        <end position="28"/>
    </location>
</feature>
<feature type="transmembrane region" description="Helical" evidence="1">
    <location>
        <begin position="96"/>
        <end position="118"/>
    </location>
</feature>
<accession>A0A941IIM1</accession>
<proteinExistence type="predicted"/>
<feature type="transmembrane region" description="Helical" evidence="1">
    <location>
        <begin position="40"/>
        <end position="59"/>
    </location>
</feature>
<feature type="transmembrane region" description="Helical" evidence="1">
    <location>
        <begin position="205"/>
        <end position="222"/>
    </location>
</feature>
<dbReference type="RefSeq" id="WP_212520933.1">
    <property type="nucleotide sequence ID" value="NZ_JAGSOH010000100.1"/>
</dbReference>
<dbReference type="InterPro" id="IPR033458">
    <property type="entry name" value="DUF5134"/>
</dbReference>
<reference evidence="2" key="1">
    <citation type="submission" date="2021-04" db="EMBL/GenBank/DDBJ databases">
        <title>Genome based classification of Actinospica acidithermotolerans sp. nov., an actinobacterium isolated from an Indonesian hot spring.</title>
        <authorList>
            <person name="Kusuma A.B."/>
            <person name="Putra K.E."/>
            <person name="Nafisah S."/>
            <person name="Loh J."/>
            <person name="Nouioui I."/>
            <person name="Goodfellow M."/>
        </authorList>
    </citation>
    <scope>NUCLEOTIDE SEQUENCE</scope>
    <source>
        <strain evidence="2">MGRD01-02</strain>
    </source>
</reference>
<protein>
    <submittedName>
        <fullName evidence="2">DUF5134 domain-containing protein</fullName>
    </submittedName>
</protein>
<organism evidence="2 3">
    <name type="scientific">Actinospica acidithermotolerans</name>
    <dbReference type="NCBI Taxonomy" id="2828514"/>
    <lineage>
        <taxon>Bacteria</taxon>
        <taxon>Bacillati</taxon>
        <taxon>Actinomycetota</taxon>
        <taxon>Actinomycetes</taxon>
        <taxon>Catenulisporales</taxon>
        <taxon>Actinospicaceae</taxon>
        <taxon>Actinospica</taxon>
    </lineage>
</organism>
<dbReference type="Proteomes" id="UP000676325">
    <property type="component" value="Unassembled WGS sequence"/>
</dbReference>
<feature type="transmembrane region" description="Helical" evidence="1">
    <location>
        <begin position="65"/>
        <end position="84"/>
    </location>
</feature>
<feature type="transmembrane region" description="Helical" evidence="1">
    <location>
        <begin position="138"/>
        <end position="158"/>
    </location>
</feature>
<evidence type="ECO:0000313" key="3">
    <source>
        <dbReference type="Proteomes" id="UP000676325"/>
    </source>
</evidence>
<keyword evidence="1" id="KW-0812">Transmembrane</keyword>
<gene>
    <name evidence="2" type="ORF">KDK95_26080</name>
</gene>
<dbReference type="EMBL" id="JAGSOH010000100">
    <property type="protein sequence ID" value="MBR7829800.1"/>
    <property type="molecule type" value="Genomic_DNA"/>
</dbReference>
<dbReference type="AlphaFoldDB" id="A0A941IIM1"/>
<evidence type="ECO:0000313" key="2">
    <source>
        <dbReference type="EMBL" id="MBR7829800.1"/>
    </source>
</evidence>
<comment type="caution">
    <text evidence="2">The sequence shown here is derived from an EMBL/GenBank/DDBJ whole genome shotgun (WGS) entry which is preliminary data.</text>
</comment>
<keyword evidence="1" id="KW-1133">Transmembrane helix</keyword>
<keyword evidence="1" id="KW-0472">Membrane</keyword>
<dbReference type="Pfam" id="PF17197">
    <property type="entry name" value="DUF5134"/>
    <property type="match status" value="1"/>
</dbReference>
<sequence length="223" mass="23703">MNAPTWLTTLVATLMVLVATYSLWRLAVARLWERATDYESDILNLAIGVAGAGLVASWAHTLPRSVWTGAFAVGGVYFAVRAYLARSDKARRGRLLAHAACCAIVVYMFLAGVAPTTIKGSTAGQFTMAGEPGMILDQTITFPTIGLIFVVGLCFYAVTVVDRIEPLKVESAASAEPEDLDEGFGSMDGTGGGIGRMLAPRSVEVCRVVIALVLIYAILTKLV</sequence>
<evidence type="ECO:0000256" key="1">
    <source>
        <dbReference type="SAM" id="Phobius"/>
    </source>
</evidence>